<dbReference type="STRING" id="331678.Cphamn1_0773"/>
<proteinExistence type="predicted"/>
<dbReference type="Pfam" id="PF01527">
    <property type="entry name" value="HTH_Tnp_1"/>
    <property type="match status" value="1"/>
</dbReference>
<dbReference type="InterPro" id="IPR002514">
    <property type="entry name" value="Transposase_8"/>
</dbReference>
<reference evidence="1" key="1">
    <citation type="submission" date="2008-06" db="EMBL/GenBank/DDBJ databases">
        <title>Complete sequence of Chlorobium phaeobacteroides BS1.</title>
        <authorList>
            <consortium name="US DOE Joint Genome Institute"/>
            <person name="Lucas S."/>
            <person name="Copeland A."/>
            <person name="Lapidus A."/>
            <person name="Glavina del Rio T."/>
            <person name="Dalin E."/>
            <person name="Tice H."/>
            <person name="Bruce D."/>
            <person name="Goodwin L."/>
            <person name="Pitluck S."/>
            <person name="Schmutz J."/>
            <person name="Larimer F."/>
            <person name="Land M."/>
            <person name="Hauser L."/>
            <person name="Kyrpides N."/>
            <person name="Ovchinnikova G."/>
            <person name="Li T."/>
            <person name="Liu Z."/>
            <person name="Zhao F."/>
            <person name="Overmann J."/>
            <person name="Bryant D.A."/>
            <person name="Richardson P."/>
        </authorList>
    </citation>
    <scope>NUCLEOTIDE SEQUENCE [LARGE SCALE GENOMIC DNA]</scope>
    <source>
        <strain evidence="1">BS1</strain>
    </source>
</reference>
<protein>
    <submittedName>
        <fullName evidence="1">Transposase IS3/IS911 family protein</fullName>
    </submittedName>
</protein>
<dbReference type="EMBL" id="CP001101">
    <property type="protein sequence ID" value="ACE03724.1"/>
    <property type="molecule type" value="Genomic_DNA"/>
</dbReference>
<sequence length="96" mass="11469">MKRIRRKFSAEFKTKVVLEALSERLTLTELAQKHEIHPNQITQWKREFMEKASDVFSKGDKAQKDQQEHQQEAEQLYKTIGQLKVEVDWLKKKLQS</sequence>
<dbReference type="SUPFAM" id="SSF48295">
    <property type="entry name" value="TrpR-like"/>
    <property type="match status" value="1"/>
</dbReference>
<name>B3ENU7_CHLPB</name>
<dbReference type="InterPro" id="IPR036388">
    <property type="entry name" value="WH-like_DNA-bd_sf"/>
</dbReference>
<gene>
    <name evidence="1" type="ordered locus">Cphamn1_0773</name>
</gene>
<dbReference type="GO" id="GO:0006313">
    <property type="term" value="P:DNA transposition"/>
    <property type="evidence" value="ECO:0007669"/>
    <property type="project" value="InterPro"/>
</dbReference>
<dbReference type="OrthoDB" id="291972at2"/>
<dbReference type="Gene3D" id="1.10.10.10">
    <property type="entry name" value="Winged helix-like DNA-binding domain superfamily/Winged helix DNA-binding domain"/>
    <property type="match status" value="1"/>
</dbReference>
<dbReference type="GO" id="GO:0043565">
    <property type="term" value="F:sequence-specific DNA binding"/>
    <property type="evidence" value="ECO:0007669"/>
    <property type="project" value="InterPro"/>
</dbReference>
<dbReference type="AlphaFoldDB" id="B3ENU7"/>
<dbReference type="KEGG" id="cpb:Cphamn1_0773"/>
<dbReference type="HOGENOM" id="CLU_027402_36_1_10"/>
<dbReference type="eggNOG" id="COG2963">
    <property type="taxonomic scope" value="Bacteria"/>
</dbReference>
<dbReference type="InterPro" id="IPR010921">
    <property type="entry name" value="Trp_repressor/repl_initiator"/>
</dbReference>
<accession>B3ENU7</accession>
<evidence type="ECO:0000313" key="1">
    <source>
        <dbReference type="EMBL" id="ACE03724.1"/>
    </source>
</evidence>
<organism evidence="1">
    <name type="scientific">Chlorobium phaeobacteroides (strain BS1)</name>
    <dbReference type="NCBI Taxonomy" id="331678"/>
    <lineage>
        <taxon>Bacteria</taxon>
        <taxon>Pseudomonadati</taxon>
        <taxon>Chlorobiota</taxon>
        <taxon>Chlorobiia</taxon>
        <taxon>Chlorobiales</taxon>
        <taxon>Chlorobiaceae</taxon>
        <taxon>Chlorobium/Pelodictyon group</taxon>
        <taxon>Chlorobium</taxon>
    </lineage>
</organism>
<dbReference type="GO" id="GO:0004803">
    <property type="term" value="F:transposase activity"/>
    <property type="evidence" value="ECO:0007669"/>
    <property type="project" value="InterPro"/>
</dbReference>